<protein>
    <submittedName>
        <fullName evidence="1">Uncharacterized protein</fullName>
    </submittedName>
</protein>
<dbReference type="AlphaFoldDB" id="A0A1A9UYM9"/>
<dbReference type="EnsemblMetazoa" id="GAUT019969-RA">
    <property type="protein sequence ID" value="GAUT019969-PA"/>
    <property type="gene ID" value="GAUT019969"/>
</dbReference>
<sequence>MPEAVKHPQPGNIRHAWFENNSNVFEKIYCNLKARTRIQERNTHGIDGKSKERTLIQQFIMEALMQFQVRKRAVTNYSSLLKYSDFKFLRNKRVDDKCNVSNYCNTNYLLIRPITVAWHVPKVVGFSQIVLQEKVDFEVKSHNISKTFTLNDRHEMSTEEKVDSMTQDFSNLLRFNEKIAFKFSKVNNCSKSRGDSLYVLFTRTAPKILALWLKDSHHRNMKGNCQRNLALQPSDNPETKIMPNKIVLKFQQLSKINPLNTLSFSFNSYATVIERSDGLIGSKEETSKSRRFSIAAAAAAAAAAADAGELNSFSLCGFVDSVAAAEELCV</sequence>
<dbReference type="Proteomes" id="UP000078200">
    <property type="component" value="Unassembled WGS sequence"/>
</dbReference>
<keyword evidence="2" id="KW-1185">Reference proteome</keyword>
<proteinExistence type="predicted"/>
<evidence type="ECO:0000313" key="2">
    <source>
        <dbReference type="Proteomes" id="UP000078200"/>
    </source>
</evidence>
<accession>A0A1A9UYM9</accession>
<name>A0A1A9UYM9_GLOAU</name>
<dbReference type="VEuPathDB" id="VectorBase:GAUT019969"/>
<evidence type="ECO:0000313" key="1">
    <source>
        <dbReference type="EnsemblMetazoa" id="GAUT019969-PA"/>
    </source>
</evidence>
<organism evidence="1 2">
    <name type="scientific">Glossina austeni</name>
    <name type="common">Savannah tsetse fly</name>
    <dbReference type="NCBI Taxonomy" id="7395"/>
    <lineage>
        <taxon>Eukaryota</taxon>
        <taxon>Metazoa</taxon>
        <taxon>Ecdysozoa</taxon>
        <taxon>Arthropoda</taxon>
        <taxon>Hexapoda</taxon>
        <taxon>Insecta</taxon>
        <taxon>Pterygota</taxon>
        <taxon>Neoptera</taxon>
        <taxon>Endopterygota</taxon>
        <taxon>Diptera</taxon>
        <taxon>Brachycera</taxon>
        <taxon>Muscomorpha</taxon>
        <taxon>Hippoboscoidea</taxon>
        <taxon>Glossinidae</taxon>
        <taxon>Glossina</taxon>
    </lineage>
</organism>
<reference evidence="1" key="1">
    <citation type="submission" date="2020-05" db="UniProtKB">
        <authorList>
            <consortium name="EnsemblMetazoa"/>
        </authorList>
    </citation>
    <scope>IDENTIFICATION</scope>
    <source>
        <strain evidence="1">TTRI</strain>
    </source>
</reference>